<dbReference type="RefSeq" id="WP_109305442.1">
    <property type="nucleotide sequence ID" value="NZ_BJUF01000032.1"/>
</dbReference>
<protein>
    <submittedName>
        <fullName evidence="6">NAD(P)/FAD-dependent oxidoreductase</fullName>
    </submittedName>
</protein>
<keyword evidence="7" id="KW-1185">Reference proteome</keyword>
<keyword evidence="4" id="KW-0560">Oxidoreductase</keyword>
<organism evidence="6 7">
    <name type="scientific">Kurthia sibirica</name>
    <dbReference type="NCBI Taxonomy" id="202750"/>
    <lineage>
        <taxon>Bacteria</taxon>
        <taxon>Bacillati</taxon>
        <taxon>Bacillota</taxon>
        <taxon>Bacilli</taxon>
        <taxon>Bacillales</taxon>
        <taxon>Caryophanaceae</taxon>
        <taxon>Kurthia</taxon>
    </lineage>
</organism>
<evidence type="ECO:0000256" key="4">
    <source>
        <dbReference type="ARBA" id="ARBA00023002"/>
    </source>
</evidence>
<proteinExistence type="predicted"/>
<comment type="subunit">
    <text evidence="2">Homodimer.</text>
</comment>
<dbReference type="Gene3D" id="3.50.50.60">
    <property type="entry name" value="FAD/NAD(P)-binding domain"/>
    <property type="match status" value="2"/>
</dbReference>
<dbReference type="InterPro" id="IPR050097">
    <property type="entry name" value="Ferredoxin-NADP_redctase_2"/>
</dbReference>
<comment type="caution">
    <text evidence="6">The sequence shown here is derived from an EMBL/GenBank/DDBJ whole genome shotgun (WGS) entry which is preliminary data.</text>
</comment>
<dbReference type="InterPro" id="IPR036188">
    <property type="entry name" value="FAD/NAD-bd_sf"/>
</dbReference>
<dbReference type="AlphaFoldDB" id="A0A2U3ANC5"/>
<evidence type="ECO:0000256" key="3">
    <source>
        <dbReference type="ARBA" id="ARBA00022630"/>
    </source>
</evidence>
<feature type="domain" description="FAD/NAD(P)-binding" evidence="5">
    <location>
        <begin position="3"/>
        <end position="280"/>
    </location>
</feature>
<comment type="cofactor">
    <cofactor evidence="1">
        <name>FAD</name>
        <dbReference type="ChEBI" id="CHEBI:57692"/>
    </cofactor>
</comment>
<gene>
    <name evidence="6" type="ORF">DEX24_05695</name>
</gene>
<dbReference type="PRINTS" id="PR00469">
    <property type="entry name" value="PNDRDTASEII"/>
</dbReference>
<reference evidence="6 7" key="1">
    <citation type="submission" date="2018-05" db="EMBL/GenBank/DDBJ databases">
        <title>Kurthia sibirica genome sequence.</title>
        <authorList>
            <person name="Maclea K.S."/>
            <person name="Goen A.E."/>
        </authorList>
    </citation>
    <scope>NUCLEOTIDE SEQUENCE [LARGE SCALE GENOMIC DNA]</scope>
    <source>
        <strain evidence="6 7">ATCC 49154</strain>
    </source>
</reference>
<dbReference type="EMBL" id="QFVR01000005">
    <property type="protein sequence ID" value="PWI26021.1"/>
    <property type="molecule type" value="Genomic_DNA"/>
</dbReference>
<accession>A0A2U3ANC5</accession>
<dbReference type="Proteomes" id="UP000245938">
    <property type="component" value="Unassembled WGS sequence"/>
</dbReference>
<dbReference type="InterPro" id="IPR023753">
    <property type="entry name" value="FAD/NAD-binding_dom"/>
</dbReference>
<dbReference type="OrthoDB" id="9806179at2"/>
<sequence length="301" mass="33325">MLYDCIIIGGGPAGLNAALVLGRSRRNVLIFDSNEPRNAVTNESHGYLTRDGITPSEFREIGYKEILKYPTVEHKSEKVTVVEKIGNHFLIVTENNTVKTRKVLISTGLKEILPDLKGLKDKYGKSLFYCPYCDGWELRDRPLIVISENPGVHHLAKLLYNWSKDLIVCTNGQQNIFSEEQEQQLSSKNIRVITKEIAALHGDNGQLEEVEFSDGNRINRTGGFIIPKWFNQLKFSENLGYDVNEHGAILTDNFGTSTVPGLFAAGEAATGTPTLLIISAASGSIAAARINLELTEEEFSL</sequence>
<dbReference type="PANTHER" id="PTHR48105">
    <property type="entry name" value="THIOREDOXIN REDUCTASE 1-RELATED-RELATED"/>
    <property type="match status" value="1"/>
</dbReference>
<keyword evidence="3" id="KW-0285">Flavoprotein</keyword>
<dbReference type="SUPFAM" id="SSF51905">
    <property type="entry name" value="FAD/NAD(P)-binding domain"/>
    <property type="match status" value="1"/>
</dbReference>
<dbReference type="PRINTS" id="PR00368">
    <property type="entry name" value="FADPNR"/>
</dbReference>
<evidence type="ECO:0000313" key="7">
    <source>
        <dbReference type="Proteomes" id="UP000245938"/>
    </source>
</evidence>
<evidence type="ECO:0000256" key="2">
    <source>
        <dbReference type="ARBA" id="ARBA00011738"/>
    </source>
</evidence>
<name>A0A2U3ANC5_9BACL</name>
<evidence type="ECO:0000256" key="1">
    <source>
        <dbReference type="ARBA" id="ARBA00001974"/>
    </source>
</evidence>
<evidence type="ECO:0000259" key="5">
    <source>
        <dbReference type="Pfam" id="PF07992"/>
    </source>
</evidence>
<evidence type="ECO:0000313" key="6">
    <source>
        <dbReference type="EMBL" id="PWI26021.1"/>
    </source>
</evidence>
<dbReference type="GO" id="GO:0016491">
    <property type="term" value="F:oxidoreductase activity"/>
    <property type="evidence" value="ECO:0007669"/>
    <property type="project" value="UniProtKB-KW"/>
</dbReference>
<dbReference type="Pfam" id="PF07992">
    <property type="entry name" value="Pyr_redox_2"/>
    <property type="match status" value="1"/>
</dbReference>